<dbReference type="PANTHER" id="PTHR15434">
    <property type="entry name" value="HEAT SHOCK FACTOR 2-BINDING PROTEIN"/>
    <property type="match status" value="1"/>
</dbReference>
<protein>
    <submittedName>
        <fullName evidence="4">Heat shock factor 2-binding protein isoform X2</fullName>
    </submittedName>
</protein>
<evidence type="ECO:0000313" key="4">
    <source>
        <dbReference type="RefSeq" id="XP_012695937.2"/>
    </source>
</evidence>
<dbReference type="SUPFAM" id="SSF48371">
    <property type="entry name" value="ARM repeat"/>
    <property type="match status" value="1"/>
</dbReference>
<gene>
    <name evidence="4" type="primary">LOC105911652</name>
</gene>
<dbReference type="RefSeq" id="XP_012695937.2">
    <property type="nucleotide sequence ID" value="XM_012840483.3"/>
</dbReference>
<keyword evidence="4" id="KW-0346">Stress response</keyword>
<feature type="compositionally biased region" description="Basic residues" evidence="2">
    <location>
        <begin position="359"/>
        <end position="368"/>
    </location>
</feature>
<reference evidence="4" key="1">
    <citation type="submission" date="2025-08" db="UniProtKB">
        <authorList>
            <consortium name="RefSeq"/>
        </authorList>
    </citation>
    <scope>IDENTIFICATION</scope>
</reference>
<dbReference type="KEGG" id="char:105911652"/>
<dbReference type="GO" id="GO:0005829">
    <property type="term" value="C:cytosol"/>
    <property type="evidence" value="ECO:0007669"/>
    <property type="project" value="TreeGrafter"/>
</dbReference>
<keyword evidence="3" id="KW-1185">Reference proteome</keyword>
<proteinExistence type="predicted"/>
<dbReference type="AlphaFoldDB" id="A0A6P3WDE6"/>
<name>A0A6P3WDE6_CLUHA</name>
<dbReference type="InterPro" id="IPR016024">
    <property type="entry name" value="ARM-type_fold"/>
</dbReference>
<dbReference type="Proteomes" id="UP000515152">
    <property type="component" value="Chromosome 21"/>
</dbReference>
<evidence type="ECO:0000256" key="2">
    <source>
        <dbReference type="SAM" id="MobiDB-lite"/>
    </source>
</evidence>
<dbReference type="PANTHER" id="PTHR15434:SF2">
    <property type="entry name" value="HEAT SHOCK FACTOR 2-BINDING PROTEIN"/>
    <property type="match status" value="1"/>
</dbReference>
<dbReference type="GeneID" id="105911652"/>
<evidence type="ECO:0000313" key="3">
    <source>
        <dbReference type="Proteomes" id="UP000515152"/>
    </source>
</evidence>
<evidence type="ECO:0000256" key="1">
    <source>
        <dbReference type="SAM" id="Coils"/>
    </source>
</evidence>
<dbReference type="InterPro" id="IPR039584">
    <property type="entry name" value="HSF2BP"/>
</dbReference>
<sequence>MTMKASETKISTVTPKTEDFRRDGHVSIRKRDMEKLTTEVMQLREFLPKVINGDLLDTLHKARQIETQRERLEQEQEQQRQDCLHLRSRLEIAQSECQREREEKLVLREQLWECREQLQQQAEFCTGLGAASCTLLWSASSKEEAVRDILADGKLEPFLSVAGQTLESFVKSLDQDSKLPQQDSNSHEHQFVLALAGVVTNLAAVTCGRDFLSSSAHILLDTLMELLGLIKPGVFPKLKVLMLMALYNVSISVKGLKYISGNPALLPLIWTLLEDSDSDVCLHALRLLQSLLLEEEVLAHVASNLLSSLPLGRIRQLAASRHLGLRQTAQETLEDLGPLGPSAQEPEKTPNKDHTPFLAKKRQQVAKY</sequence>
<keyword evidence="1" id="KW-0175">Coiled coil</keyword>
<feature type="region of interest" description="Disordered" evidence="2">
    <location>
        <begin position="334"/>
        <end position="368"/>
    </location>
</feature>
<feature type="compositionally biased region" description="Basic and acidic residues" evidence="2">
    <location>
        <begin position="345"/>
        <end position="355"/>
    </location>
</feature>
<organism evidence="3 4">
    <name type="scientific">Clupea harengus</name>
    <name type="common">Atlantic herring</name>
    <dbReference type="NCBI Taxonomy" id="7950"/>
    <lineage>
        <taxon>Eukaryota</taxon>
        <taxon>Metazoa</taxon>
        <taxon>Chordata</taxon>
        <taxon>Craniata</taxon>
        <taxon>Vertebrata</taxon>
        <taxon>Euteleostomi</taxon>
        <taxon>Actinopterygii</taxon>
        <taxon>Neopterygii</taxon>
        <taxon>Teleostei</taxon>
        <taxon>Clupei</taxon>
        <taxon>Clupeiformes</taxon>
        <taxon>Clupeoidei</taxon>
        <taxon>Clupeidae</taxon>
        <taxon>Clupea</taxon>
    </lineage>
</organism>
<feature type="coiled-coil region" evidence="1">
    <location>
        <begin position="55"/>
        <end position="110"/>
    </location>
</feature>
<accession>A0A6P3WDE6</accession>